<evidence type="ECO:0000256" key="8">
    <source>
        <dbReference type="ARBA" id="ARBA00048617"/>
    </source>
</evidence>
<dbReference type="Gene3D" id="3.40.50.10090">
    <property type="match status" value="2"/>
</dbReference>
<evidence type="ECO:0000256" key="6">
    <source>
        <dbReference type="ARBA" id="ARBA00037589"/>
    </source>
</evidence>
<dbReference type="GO" id="GO:0004852">
    <property type="term" value="F:uroporphyrinogen-III synthase activity"/>
    <property type="evidence" value="ECO:0007669"/>
    <property type="project" value="UniProtKB-EC"/>
</dbReference>
<proteinExistence type="inferred from homology"/>
<dbReference type="SUPFAM" id="SSF69618">
    <property type="entry name" value="HemD-like"/>
    <property type="match status" value="1"/>
</dbReference>
<feature type="domain" description="Tetrapyrrole biosynthesis uroporphyrinogen III synthase" evidence="10">
    <location>
        <begin position="24"/>
        <end position="261"/>
    </location>
</feature>
<dbReference type="InterPro" id="IPR039793">
    <property type="entry name" value="UROS/Hem4"/>
</dbReference>
<keyword evidence="5 9" id="KW-0627">Porphyrin biosynthesis</keyword>
<dbReference type="InterPro" id="IPR036108">
    <property type="entry name" value="4pyrrol_syn_uPrphyn_synt_sf"/>
</dbReference>
<evidence type="ECO:0000256" key="3">
    <source>
        <dbReference type="ARBA" id="ARBA00013109"/>
    </source>
</evidence>
<dbReference type="InterPro" id="IPR003754">
    <property type="entry name" value="4pyrrol_synth_uPrphyn_synth"/>
</dbReference>
<dbReference type="PANTHER" id="PTHR38042:SF1">
    <property type="entry name" value="UROPORPHYRINOGEN-III SYNTHASE, CHLOROPLASTIC"/>
    <property type="match status" value="1"/>
</dbReference>
<sequence length="272" mass="28712">MASSASLSGTLTLILRPAERAAPLVELIESAGGRAIVSPLISREPISDETRSQLDHLTSRLGEFEWVAVTSVNAVSELVASLGRSHDESVQTVAQQTRWATVGPATTRALAKHGIVTEFEASENSAAGMLAQWPVPSSPPGQDQPRVLLPLGNLASTQLEDGLTVHGFDCERVHVYRTVSHAASPEALSAWRDGDVDAVVLTSGSIVREFAKQFDPLTVIPQLAPHAPTFVAIGEPTTRTAQACGLSVDIVANQASTRGLFDALTRALALAQ</sequence>
<evidence type="ECO:0000256" key="2">
    <source>
        <dbReference type="ARBA" id="ARBA00008133"/>
    </source>
</evidence>
<dbReference type="Proteomes" id="UP001597391">
    <property type="component" value="Unassembled WGS sequence"/>
</dbReference>
<dbReference type="Pfam" id="PF02602">
    <property type="entry name" value="HEM4"/>
    <property type="match status" value="1"/>
</dbReference>
<comment type="function">
    <text evidence="6 9">Catalyzes cyclization of the linear tetrapyrrole, hydroxymethylbilane, to the macrocyclic uroporphyrinogen III.</text>
</comment>
<dbReference type="EMBL" id="JBHUOP010000003">
    <property type="protein sequence ID" value="MFD2840408.1"/>
    <property type="molecule type" value="Genomic_DNA"/>
</dbReference>
<dbReference type="EC" id="4.2.1.75" evidence="3 9"/>
<keyword evidence="4 9" id="KW-0456">Lyase</keyword>
<comment type="caution">
    <text evidence="11">The sequence shown here is derived from an EMBL/GenBank/DDBJ whole genome shotgun (WGS) entry which is preliminary data.</text>
</comment>
<evidence type="ECO:0000259" key="10">
    <source>
        <dbReference type="Pfam" id="PF02602"/>
    </source>
</evidence>
<evidence type="ECO:0000256" key="1">
    <source>
        <dbReference type="ARBA" id="ARBA00004772"/>
    </source>
</evidence>
<gene>
    <name evidence="11" type="ORF">ACFSYH_07455</name>
</gene>
<keyword evidence="12" id="KW-1185">Reference proteome</keyword>
<organism evidence="11 12">
    <name type="scientific">Populibacterium corticicola</name>
    <dbReference type="NCBI Taxonomy" id="1812826"/>
    <lineage>
        <taxon>Bacteria</taxon>
        <taxon>Bacillati</taxon>
        <taxon>Actinomycetota</taxon>
        <taxon>Actinomycetes</taxon>
        <taxon>Micrococcales</taxon>
        <taxon>Jonesiaceae</taxon>
        <taxon>Populibacterium</taxon>
    </lineage>
</organism>
<evidence type="ECO:0000256" key="9">
    <source>
        <dbReference type="RuleBase" id="RU366031"/>
    </source>
</evidence>
<comment type="catalytic activity">
    <reaction evidence="8 9">
        <text>hydroxymethylbilane = uroporphyrinogen III + H2O</text>
        <dbReference type="Rhea" id="RHEA:18965"/>
        <dbReference type="ChEBI" id="CHEBI:15377"/>
        <dbReference type="ChEBI" id="CHEBI:57308"/>
        <dbReference type="ChEBI" id="CHEBI:57845"/>
        <dbReference type="EC" id="4.2.1.75"/>
    </reaction>
</comment>
<dbReference type="CDD" id="cd06578">
    <property type="entry name" value="HemD"/>
    <property type="match status" value="1"/>
</dbReference>
<evidence type="ECO:0000256" key="7">
    <source>
        <dbReference type="ARBA" id="ARBA00040167"/>
    </source>
</evidence>
<comment type="pathway">
    <text evidence="1 9">Porphyrin-containing compound metabolism; protoporphyrin-IX biosynthesis; coproporphyrinogen-III from 5-aminolevulinate: step 3/4.</text>
</comment>
<accession>A0ABW5XEV2</accession>
<protein>
    <recommendedName>
        <fullName evidence="7 9">Uroporphyrinogen-III synthase</fullName>
        <ecNumber evidence="3 9">4.2.1.75</ecNumber>
    </recommendedName>
</protein>
<evidence type="ECO:0000313" key="11">
    <source>
        <dbReference type="EMBL" id="MFD2840408.1"/>
    </source>
</evidence>
<evidence type="ECO:0000256" key="5">
    <source>
        <dbReference type="ARBA" id="ARBA00023244"/>
    </source>
</evidence>
<comment type="similarity">
    <text evidence="2 9">Belongs to the uroporphyrinogen-III synthase family.</text>
</comment>
<reference evidence="12" key="1">
    <citation type="journal article" date="2019" name="Int. J. Syst. Evol. Microbiol.">
        <title>The Global Catalogue of Microorganisms (GCM) 10K type strain sequencing project: providing services to taxonomists for standard genome sequencing and annotation.</title>
        <authorList>
            <consortium name="The Broad Institute Genomics Platform"/>
            <consortium name="The Broad Institute Genome Sequencing Center for Infectious Disease"/>
            <person name="Wu L."/>
            <person name="Ma J."/>
        </authorList>
    </citation>
    <scope>NUCLEOTIDE SEQUENCE [LARGE SCALE GENOMIC DNA]</scope>
    <source>
        <strain evidence="12">KCTC 33576</strain>
    </source>
</reference>
<dbReference type="RefSeq" id="WP_377466244.1">
    <property type="nucleotide sequence ID" value="NZ_JBHUOP010000003.1"/>
</dbReference>
<evidence type="ECO:0000313" key="12">
    <source>
        <dbReference type="Proteomes" id="UP001597391"/>
    </source>
</evidence>
<dbReference type="PANTHER" id="PTHR38042">
    <property type="entry name" value="UROPORPHYRINOGEN-III SYNTHASE, CHLOROPLASTIC"/>
    <property type="match status" value="1"/>
</dbReference>
<name>A0ABW5XEV2_9MICO</name>
<evidence type="ECO:0000256" key="4">
    <source>
        <dbReference type="ARBA" id="ARBA00023239"/>
    </source>
</evidence>